<evidence type="ECO:0000313" key="2">
    <source>
        <dbReference type="EMBL" id="SDV47720.1"/>
    </source>
</evidence>
<organism evidence="2 3">
    <name type="scientific">Chitinasiproducens palmae</name>
    <dbReference type="NCBI Taxonomy" id="1770053"/>
    <lineage>
        <taxon>Bacteria</taxon>
        <taxon>Pseudomonadati</taxon>
        <taxon>Pseudomonadota</taxon>
        <taxon>Betaproteobacteria</taxon>
        <taxon>Burkholderiales</taxon>
        <taxon>Burkholderiaceae</taxon>
        <taxon>Chitinasiproducens</taxon>
    </lineage>
</organism>
<dbReference type="AlphaFoldDB" id="A0A1H2PNG4"/>
<evidence type="ECO:0008006" key="4">
    <source>
        <dbReference type="Google" id="ProtNLM"/>
    </source>
</evidence>
<gene>
    <name evidence="2" type="ORF">SAMN05216551_103245</name>
</gene>
<dbReference type="EMBL" id="FNLO01000003">
    <property type="protein sequence ID" value="SDV47720.1"/>
    <property type="molecule type" value="Genomic_DNA"/>
</dbReference>
<evidence type="ECO:0000313" key="3">
    <source>
        <dbReference type="Proteomes" id="UP000243719"/>
    </source>
</evidence>
<reference evidence="3" key="1">
    <citation type="submission" date="2016-09" db="EMBL/GenBank/DDBJ databases">
        <authorList>
            <person name="Varghese N."/>
            <person name="Submissions S."/>
        </authorList>
    </citation>
    <scope>NUCLEOTIDE SEQUENCE [LARGE SCALE GENOMIC DNA]</scope>
    <source>
        <strain evidence="3">JS23</strain>
    </source>
</reference>
<proteinExistence type="predicted"/>
<feature type="compositionally biased region" description="Basic and acidic residues" evidence="1">
    <location>
        <begin position="9"/>
        <end position="20"/>
    </location>
</feature>
<dbReference type="RefSeq" id="WP_091906428.1">
    <property type="nucleotide sequence ID" value="NZ_FNLO01000003.1"/>
</dbReference>
<dbReference type="STRING" id="1770053.SAMN05216551_103245"/>
<evidence type="ECO:0000256" key="1">
    <source>
        <dbReference type="SAM" id="MobiDB-lite"/>
    </source>
</evidence>
<keyword evidence="3" id="KW-1185">Reference proteome</keyword>
<name>A0A1H2PNG4_9BURK</name>
<dbReference type="Proteomes" id="UP000243719">
    <property type="component" value="Unassembled WGS sequence"/>
</dbReference>
<protein>
    <recommendedName>
        <fullName evidence="4">YqjK-like protein</fullName>
    </recommendedName>
</protein>
<accession>A0A1H2PNG4</accession>
<sequence length="107" mass="12170">MSAHAAGYHPKDDKHKKKESIAVRRERLLDQIELERIEMRHAALTLVSPLRRIDQLRSGGAAPTRLLYPLAPVAALLALKFRPSLRTTISLAGRAFALWRLIRRLRS</sequence>
<feature type="region of interest" description="Disordered" evidence="1">
    <location>
        <begin position="1"/>
        <end position="20"/>
    </location>
</feature>